<dbReference type="EMBL" id="SHKO01000001">
    <property type="protein sequence ID" value="RZT98263.1"/>
    <property type="molecule type" value="Genomic_DNA"/>
</dbReference>
<name>A0A4Q7VPC3_9BURK</name>
<dbReference type="Proteomes" id="UP000293398">
    <property type="component" value="Unassembled WGS sequence"/>
</dbReference>
<gene>
    <name evidence="1" type="ORF">EV681_0039</name>
</gene>
<proteinExistence type="predicted"/>
<protein>
    <submittedName>
        <fullName evidence="1">Uncharacterized protein</fullName>
    </submittedName>
</protein>
<comment type="caution">
    <text evidence="1">The sequence shown here is derived from an EMBL/GenBank/DDBJ whole genome shotgun (WGS) entry which is preliminary data.</text>
</comment>
<sequence length="90" mass="10276">MLHFVKAARRENTNFCLPTKRFVATLSVVFPLRDKIRVRLHTPIGHPNPDRSSSPPSLMLSEVDKSCPGIAYPDKINHKHQIFYIPLNAQ</sequence>
<organism evidence="1 2">
    <name type="scientific">Advenella incenata</name>
    <dbReference type="NCBI Taxonomy" id="267800"/>
    <lineage>
        <taxon>Bacteria</taxon>
        <taxon>Pseudomonadati</taxon>
        <taxon>Pseudomonadota</taxon>
        <taxon>Betaproteobacteria</taxon>
        <taxon>Burkholderiales</taxon>
        <taxon>Alcaligenaceae</taxon>
    </lineage>
</organism>
<evidence type="ECO:0000313" key="1">
    <source>
        <dbReference type="EMBL" id="RZT98263.1"/>
    </source>
</evidence>
<evidence type="ECO:0000313" key="2">
    <source>
        <dbReference type="Proteomes" id="UP000293398"/>
    </source>
</evidence>
<dbReference type="AlphaFoldDB" id="A0A4Q7VPC3"/>
<reference evidence="1 2" key="1">
    <citation type="submission" date="2019-02" db="EMBL/GenBank/DDBJ databases">
        <title>Genomic Encyclopedia of Type Strains, Phase IV (KMG-IV): sequencing the most valuable type-strain genomes for metagenomic binning, comparative biology and taxonomic classification.</title>
        <authorList>
            <person name="Goeker M."/>
        </authorList>
    </citation>
    <scope>NUCLEOTIDE SEQUENCE [LARGE SCALE GENOMIC DNA]</scope>
    <source>
        <strain evidence="1 2">DSM 23814</strain>
    </source>
</reference>
<accession>A0A4Q7VPC3</accession>
<keyword evidence="2" id="KW-1185">Reference proteome</keyword>